<keyword evidence="2" id="KW-1185">Reference proteome</keyword>
<evidence type="ECO:0000313" key="1">
    <source>
        <dbReference type="EMBL" id="TGY93484.1"/>
    </source>
</evidence>
<proteinExistence type="predicted"/>
<evidence type="ECO:0000313" key="2">
    <source>
        <dbReference type="Proteomes" id="UP000304953"/>
    </source>
</evidence>
<sequence length="587" mass="64136">MFKTLKRIIGWCGEFKGKLYAGFVFSFFSHLFAAMPVMVAAYTVGLLLASAQKETAFDRKWAGISFGVIALLVILRFFFDYMRSRFQEAISYELVAKDRLAIGDALKRVSLGYFQKNSTGDILNSITTGLNTLENMGIRMIDNFVGGYLNFLVIFLSLLVFSPLTALIALVGAAVSFLFLLLVSKHSVRNAPREAEAGRKLSGAVLEYARGLPTVKSFGQGGASMQSMKEAARENRDIRLKIEYGFTPANCGHLLALKTASVFLAAAACFLALAGSMEMPVMLMFVFFSFGIFGSLEPVSDSAHVLGIINTAMDQIDALKEGNYIDRDGKDIVLSNFGIEFCHVDFGYGEGNNAGRTVLKDVSFTIPEKTSTAIVGPSGSGKTTICNLIARFYDVQAGSIRVGGHDVREFTCDSLLKNISMVFQNVYLFHDTIRNNIRFGRPDATEKEVIAAAKAARCHDFIVSLPQGYDTVVGEGGGTLSGGEKQRISIARAMLKDAPIVILDEATASIDPENEHLIQEAISELTCGKTIITIAHRLATIENADQILVIDGGTVAQKGTHKELLEQEGTYREFVRIREQAEGWQIQ</sequence>
<dbReference type="EMBL" id="SRYA01000043">
    <property type="protein sequence ID" value="TGY93484.1"/>
    <property type="molecule type" value="Genomic_DNA"/>
</dbReference>
<comment type="caution">
    <text evidence="1">The sequence shown here is derived from an EMBL/GenBank/DDBJ whole genome shotgun (WGS) entry which is preliminary data.</text>
</comment>
<gene>
    <name evidence="1" type="ORF">E5329_18400</name>
</gene>
<accession>A0AC61RSJ7</accession>
<protein>
    <submittedName>
        <fullName evidence="1">ABC transporter ATP-binding protein</fullName>
    </submittedName>
</protein>
<reference evidence="1" key="1">
    <citation type="submission" date="2019-04" db="EMBL/GenBank/DDBJ databases">
        <title>Microbes associate with the intestines of laboratory mice.</title>
        <authorList>
            <person name="Navarre W."/>
            <person name="Wong E."/>
            <person name="Huang K."/>
            <person name="Tropini C."/>
            <person name="Ng K."/>
            <person name="Yu B."/>
        </authorList>
    </citation>
    <scope>NUCLEOTIDE SEQUENCE</scope>
    <source>
        <strain evidence="1">NM01_1-7b</strain>
    </source>
</reference>
<keyword evidence="1" id="KW-0067">ATP-binding</keyword>
<dbReference type="Proteomes" id="UP000304953">
    <property type="component" value="Unassembled WGS sequence"/>
</dbReference>
<keyword evidence="1" id="KW-0547">Nucleotide-binding</keyword>
<name>A0AC61RSJ7_9FIRM</name>
<organism evidence="1 2">
    <name type="scientific">Petralouisia muris</name>
    <dbReference type="NCBI Taxonomy" id="3032872"/>
    <lineage>
        <taxon>Bacteria</taxon>
        <taxon>Bacillati</taxon>
        <taxon>Bacillota</taxon>
        <taxon>Clostridia</taxon>
        <taxon>Lachnospirales</taxon>
        <taxon>Lachnospiraceae</taxon>
        <taxon>Petralouisia</taxon>
    </lineage>
</organism>